<gene>
    <name evidence="1" type="ORF">SAMN06265220_1011105</name>
</gene>
<organism evidence="1 2">
    <name type="scientific">Flavobacterium nitrogenifigens</name>
    <dbReference type="NCBI Taxonomy" id="1617283"/>
    <lineage>
        <taxon>Bacteria</taxon>
        <taxon>Pseudomonadati</taxon>
        <taxon>Bacteroidota</taxon>
        <taxon>Flavobacteriia</taxon>
        <taxon>Flavobacteriales</taxon>
        <taxon>Flavobacteriaceae</taxon>
        <taxon>Flavobacterium</taxon>
    </lineage>
</organism>
<dbReference type="Proteomes" id="UP000319267">
    <property type="component" value="Unassembled WGS sequence"/>
</dbReference>
<evidence type="ECO:0000313" key="2">
    <source>
        <dbReference type="Proteomes" id="UP000319267"/>
    </source>
</evidence>
<sequence length="55" mass="6606">MLLIYKNMEIRKFLDKNRDQVKLIYQKGIDTGNATFQTSAPSWEDWDQSHLFNKK</sequence>
<accession>A0A521BLK9</accession>
<proteinExistence type="predicted"/>
<protein>
    <submittedName>
        <fullName evidence="1">Uncharacterized protein</fullName>
    </submittedName>
</protein>
<keyword evidence="2" id="KW-1185">Reference proteome</keyword>
<reference evidence="1 2" key="1">
    <citation type="submission" date="2017-05" db="EMBL/GenBank/DDBJ databases">
        <authorList>
            <person name="Varghese N."/>
            <person name="Submissions S."/>
        </authorList>
    </citation>
    <scope>NUCLEOTIDE SEQUENCE [LARGE SCALE GENOMIC DNA]</scope>
    <source>
        <strain evidence="1 2">DSM 29982</strain>
    </source>
</reference>
<evidence type="ECO:0000313" key="1">
    <source>
        <dbReference type="EMBL" id="SMO48037.1"/>
    </source>
</evidence>
<dbReference type="EMBL" id="FXTQ01000001">
    <property type="protein sequence ID" value="SMO48037.1"/>
    <property type="molecule type" value="Genomic_DNA"/>
</dbReference>
<dbReference type="AlphaFoldDB" id="A0A521BLK9"/>
<name>A0A521BLK9_9FLAO</name>